<reference evidence="2" key="1">
    <citation type="journal article" date="2020" name="Stud. Mycol.">
        <title>101 Dothideomycetes genomes: a test case for predicting lifestyles and emergence of pathogens.</title>
        <authorList>
            <person name="Haridas S."/>
            <person name="Albert R."/>
            <person name="Binder M."/>
            <person name="Bloem J."/>
            <person name="Labutti K."/>
            <person name="Salamov A."/>
            <person name="Andreopoulos B."/>
            <person name="Baker S."/>
            <person name="Barry K."/>
            <person name="Bills G."/>
            <person name="Bluhm B."/>
            <person name="Cannon C."/>
            <person name="Castanera R."/>
            <person name="Culley D."/>
            <person name="Daum C."/>
            <person name="Ezra D."/>
            <person name="Gonzalez J."/>
            <person name="Henrissat B."/>
            <person name="Kuo A."/>
            <person name="Liang C."/>
            <person name="Lipzen A."/>
            <person name="Lutzoni F."/>
            <person name="Magnuson J."/>
            <person name="Mondo S."/>
            <person name="Nolan M."/>
            <person name="Ohm R."/>
            <person name="Pangilinan J."/>
            <person name="Park H.-J."/>
            <person name="Ramirez L."/>
            <person name="Alfaro M."/>
            <person name="Sun H."/>
            <person name="Tritt A."/>
            <person name="Yoshinaga Y."/>
            <person name="Zwiers L.-H."/>
            <person name="Turgeon B."/>
            <person name="Goodwin S."/>
            <person name="Spatafora J."/>
            <person name="Crous P."/>
            <person name="Grigoriev I."/>
        </authorList>
    </citation>
    <scope>NUCLEOTIDE SEQUENCE</scope>
    <source>
        <strain evidence="2">CBS 279.74</strain>
    </source>
</reference>
<dbReference type="EMBL" id="MU005770">
    <property type="protein sequence ID" value="KAF2709401.1"/>
    <property type="molecule type" value="Genomic_DNA"/>
</dbReference>
<protein>
    <submittedName>
        <fullName evidence="2">Uncharacterized protein</fullName>
    </submittedName>
</protein>
<evidence type="ECO:0000313" key="3">
    <source>
        <dbReference type="Proteomes" id="UP000799428"/>
    </source>
</evidence>
<dbReference type="Proteomes" id="UP000799428">
    <property type="component" value="Unassembled WGS sequence"/>
</dbReference>
<accession>A0A6G1KAD5</accession>
<proteinExistence type="predicted"/>
<keyword evidence="3" id="KW-1185">Reference proteome</keyword>
<dbReference type="AlphaFoldDB" id="A0A6G1KAD5"/>
<organism evidence="2 3">
    <name type="scientific">Pleomassaria siparia CBS 279.74</name>
    <dbReference type="NCBI Taxonomy" id="1314801"/>
    <lineage>
        <taxon>Eukaryota</taxon>
        <taxon>Fungi</taxon>
        <taxon>Dikarya</taxon>
        <taxon>Ascomycota</taxon>
        <taxon>Pezizomycotina</taxon>
        <taxon>Dothideomycetes</taxon>
        <taxon>Pleosporomycetidae</taxon>
        <taxon>Pleosporales</taxon>
        <taxon>Pleomassariaceae</taxon>
        <taxon>Pleomassaria</taxon>
    </lineage>
</organism>
<feature type="region of interest" description="Disordered" evidence="1">
    <location>
        <begin position="133"/>
        <end position="167"/>
    </location>
</feature>
<evidence type="ECO:0000313" key="2">
    <source>
        <dbReference type="EMBL" id="KAF2709401.1"/>
    </source>
</evidence>
<gene>
    <name evidence="2" type="ORF">K504DRAFT_455131</name>
</gene>
<dbReference type="OrthoDB" id="3797827at2759"/>
<feature type="region of interest" description="Disordered" evidence="1">
    <location>
        <begin position="1"/>
        <end position="25"/>
    </location>
</feature>
<evidence type="ECO:0000256" key="1">
    <source>
        <dbReference type="SAM" id="MobiDB-lite"/>
    </source>
</evidence>
<sequence length="486" mass="54561">MAGPKRATSSRWRLRDRATPAPTVSDITDISPSLTPVLDSVEMDIPVRGAWSLRRPTPALSDVSDVSDVSELTMLGGTPTPPPELVNIHIRESIEVMMIKEEQLVEVTEEMVEEEDSVMEDVTGGSFIRTRTRKLGSFASRQPEPQTSFRGKKRTRPQTSSRNLRSVKKARTTVVGLDVHSTIAPFGASHNDGRGVGRFGTLTILPQEIRQNIFALALDIACPVKNKQCCGPQSTIRERDSCKKHGKRRVKDAGRFNVLIIAKAVTEEATWVLYNQGTIKLDLGPALQPYFATYQPKTKYRLGDIPHAMKVNAMWMTAARYRFVDLTLSPKVLRTENPEVYTTQLCKAASLLFKGWEKEPRQPTSHVPHTVTVQLGELFKQPIPFNCNPEPELTHDVYLWHLINFPNSVPNYRKIAKIAGTNMKRLTEIVSQHRGLSEWNFDALSDIDEASTGARWMRALRTSCQRAGLSFRGKTENDLEVDEESD</sequence>
<feature type="compositionally biased region" description="Polar residues" evidence="1">
    <location>
        <begin position="139"/>
        <end position="149"/>
    </location>
</feature>
<name>A0A6G1KAD5_9PLEO</name>